<comment type="caution">
    <text evidence="2">The sequence shown here is derived from an EMBL/GenBank/DDBJ whole genome shotgun (WGS) entry which is preliminary data.</text>
</comment>
<sequence>MMLFSLRENENDEVESGDGDVASSAADERTDRGEEVGMSFGLVLNRTLLPAHRYLRRHVHSERRIQDDDRAYARYRNCPYEYDAQGET</sequence>
<accession>A0A016U1N0</accession>
<dbReference type="Proteomes" id="UP000024635">
    <property type="component" value="Unassembled WGS sequence"/>
</dbReference>
<protein>
    <submittedName>
        <fullName evidence="2">Uncharacterized protein</fullName>
    </submittedName>
</protein>
<feature type="region of interest" description="Disordered" evidence="1">
    <location>
        <begin position="1"/>
        <end position="33"/>
    </location>
</feature>
<gene>
    <name evidence="2" type="primary">Acey_s0063.g3423</name>
    <name evidence="2" type="ORF">Y032_0063g3423</name>
</gene>
<organism evidence="2 3">
    <name type="scientific">Ancylostoma ceylanicum</name>
    <dbReference type="NCBI Taxonomy" id="53326"/>
    <lineage>
        <taxon>Eukaryota</taxon>
        <taxon>Metazoa</taxon>
        <taxon>Ecdysozoa</taxon>
        <taxon>Nematoda</taxon>
        <taxon>Chromadorea</taxon>
        <taxon>Rhabditida</taxon>
        <taxon>Rhabditina</taxon>
        <taxon>Rhabditomorpha</taxon>
        <taxon>Strongyloidea</taxon>
        <taxon>Ancylostomatidae</taxon>
        <taxon>Ancylostomatinae</taxon>
        <taxon>Ancylostoma</taxon>
    </lineage>
</organism>
<keyword evidence="3" id="KW-1185">Reference proteome</keyword>
<evidence type="ECO:0000313" key="2">
    <source>
        <dbReference type="EMBL" id="EYC08901.1"/>
    </source>
</evidence>
<dbReference type="EMBL" id="JARK01001399">
    <property type="protein sequence ID" value="EYC08901.1"/>
    <property type="molecule type" value="Genomic_DNA"/>
</dbReference>
<name>A0A016U1N0_9BILA</name>
<evidence type="ECO:0000313" key="3">
    <source>
        <dbReference type="Proteomes" id="UP000024635"/>
    </source>
</evidence>
<evidence type="ECO:0000256" key="1">
    <source>
        <dbReference type="SAM" id="MobiDB-lite"/>
    </source>
</evidence>
<reference evidence="3" key="1">
    <citation type="journal article" date="2015" name="Nat. Genet.">
        <title>The genome and transcriptome of the zoonotic hookworm Ancylostoma ceylanicum identify infection-specific gene families.</title>
        <authorList>
            <person name="Schwarz E.M."/>
            <person name="Hu Y."/>
            <person name="Antoshechkin I."/>
            <person name="Miller M.M."/>
            <person name="Sternberg P.W."/>
            <person name="Aroian R.V."/>
        </authorList>
    </citation>
    <scope>NUCLEOTIDE SEQUENCE</scope>
    <source>
        <strain evidence="3">HY135</strain>
    </source>
</reference>
<proteinExistence type="predicted"/>
<dbReference type="AlphaFoldDB" id="A0A016U1N0"/>